<dbReference type="InterPro" id="IPR039420">
    <property type="entry name" value="WalR-like"/>
</dbReference>
<evidence type="ECO:0000256" key="2">
    <source>
        <dbReference type="PROSITE-ProRule" id="PRU00169"/>
    </source>
</evidence>
<dbReference type="SUPFAM" id="SSF52172">
    <property type="entry name" value="CheY-like"/>
    <property type="match status" value="1"/>
</dbReference>
<dbReference type="GO" id="GO:0003677">
    <property type="term" value="F:DNA binding"/>
    <property type="evidence" value="ECO:0007669"/>
    <property type="project" value="UniProtKB-KW"/>
</dbReference>
<dbReference type="STRING" id="370526.SAMN04489835_0141"/>
<dbReference type="AlphaFoldDB" id="A0A1H6IFW5"/>
<organism evidence="4 5">
    <name type="scientific">Mycolicibacterium rutilum</name>
    <name type="common">Mycobacterium rutilum</name>
    <dbReference type="NCBI Taxonomy" id="370526"/>
    <lineage>
        <taxon>Bacteria</taxon>
        <taxon>Bacillati</taxon>
        <taxon>Actinomycetota</taxon>
        <taxon>Actinomycetes</taxon>
        <taxon>Mycobacteriales</taxon>
        <taxon>Mycobacteriaceae</taxon>
        <taxon>Mycolicibacterium</taxon>
    </lineage>
</organism>
<dbReference type="PANTHER" id="PTHR43214:SF43">
    <property type="entry name" value="TWO-COMPONENT RESPONSE REGULATOR"/>
    <property type="match status" value="1"/>
</dbReference>
<evidence type="ECO:0000313" key="4">
    <source>
        <dbReference type="EMBL" id="SEH46770.1"/>
    </source>
</evidence>
<dbReference type="Pfam" id="PF00196">
    <property type="entry name" value="GerE"/>
    <property type="match status" value="1"/>
</dbReference>
<evidence type="ECO:0000259" key="3">
    <source>
        <dbReference type="PROSITE" id="PS50110"/>
    </source>
</evidence>
<evidence type="ECO:0000313" key="5">
    <source>
        <dbReference type="Proteomes" id="UP000182915"/>
    </source>
</evidence>
<dbReference type="Proteomes" id="UP000182915">
    <property type="component" value="Chromosome I"/>
</dbReference>
<gene>
    <name evidence="4" type="ORF">SAMN04489835_0141</name>
</gene>
<dbReference type="PROSITE" id="PS50110">
    <property type="entry name" value="RESPONSE_REGULATORY"/>
    <property type="match status" value="1"/>
</dbReference>
<dbReference type="InterPro" id="IPR011006">
    <property type="entry name" value="CheY-like_superfamily"/>
</dbReference>
<dbReference type="Gene3D" id="3.40.50.2300">
    <property type="match status" value="1"/>
</dbReference>
<dbReference type="InterPro" id="IPR001789">
    <property type="entry name" value="Sig_transdc_resp-reg_receiver"/>
</dbReference>
<keyword evidence="1 4" id="KW-0238">DNA-binding</keyword>
<comment type="caution">
    <text evidence="2">Lacks conserved residue(s) required for the propagation of feature annotation.</text>
</comment>
<dbReference type="EMBL" id="LT629971">
    <property type="protein sequence ID" value="SEH46770.1"/>
    <property type="molecule type" value="Genomic_DNA"/>
</dbReference>
<dbReference type="GO" id="GO:0006355">
    <property type="term" value="P:regulation of DNA-templated transcription"/>
    <property type="evidence" value="ECO:0007669"/>
    <property type="project" value="InterPro"/>
</dbReference>
<feature type="domain" description="Response regulatory" evidence="3">
    <location>
        <begin position="12"/>
        <end position="130"/>
    </location>
</feature>
<keyword evidence="5" id="KW-1185">Reference proteome</keyword>
<dbReference type="PANTHER" id="PTHR43214">
    <property type="entry name" value="TWO-COMPONENT RESPONSE REGULATOR"/>
    <property type="match status" value="1"/>
</dbReference>
<dbReference type="GO" id="GO:0000160">
    <property type="term" value="P:phosphorelay signal transduction system"/>
    <property type="evidence" value="ECO:0007669"/>
    <property type="project" value="InterPro"/>
</dbReference>
<dbReference type="SMART" id="SM00421">
    <property type="entry name" value="HTH_LUXR"/>
    <property type="match status" value="1"/>
</dbReference>
<evidence type="ECO:0000256" key="1">
    <source>
        <dbReference type="ARBA" id="ARBA00023125"/>
    </source>
</evidence>
<dbReference type="Gene3D" id="1.10.10.10">
    <property type="entry name" value="Winged helix-like DNA-binding domain superfamily/Winged helix DNA-binding domain"/>
    <property type="match status" value="1"/>
</dbReference>
<protein>
    <submittedName>
        <fullName evidence="4">DNA-binding response regulator, NarL/FixJ family, contains REC and HTH domains</fullName>
    </submittedName>
</protein>
<sequence>MPGATREETDVAVAVIDGHDVVHAGIEAWVTGSQPRMKVVGHYSHPRDFLDHHPSASPAIDVVLFGLKYEGHVPEFDALRDLCARGYRVVVYSYLSGDEIILTSLDAGAVTYVQKSESGQHLADAIYAATTDTPYVAPCMARALRNGEVMGRPRLSSREREVLIAWCQTENKDLVARRLFVEPSTVRTHLQRVRAKYAAVGRPAPTKASLIARAIQDGILNVDDL</sequence>
<dbReference type="InterPro" id="IPR000792">
    <property type="entry name" value="Tscrpt_reg_LuxR_C"/>
</dbReference>
<dbReference type="InterPro" id="IPR036388">
    <property type="entry name" value="WH-like_DNA-bd_sf"/>
</dbReference>
<dbReference type="SUPFAM" id="SSF46894">
    <property type="entry name" value="C-terminal effector domain of the bipartite response regulators"/>
    <property type="match status" value="1"/>
</dbReference>
<reference evidence="5" key="1">
    <citation type="submission" date="2016-10" db="EMBL/GenBank/DDBJ databases">
        <authorList>
            <person name="Varghese N."/>
            <person name="Submissions S."/>
        </authorList>
    </citation>
    <scope>NUCLEOTIDE SEQUENCE [LARGE SCALE GENOMIC DNA]</scope>
    <source>
        <strain evidence="5">DSM 45405</strain>
    </source>
</reference>
<proteinExistence type="predicted"/>
<accession>A0A1H6IFW5</accession>
<name>A0A1H6IFW5_MYCRU</name>
<dbReference type="InterPro" id="IPR016032">
    <property type="entry name" value="Sig_transdc_resp-reg_C-effctor"/>
</dbReference>